<dbReference type="FunFam" id="3.20.20.60:FF:000001">
    <property type="entry name" value="Pyruvate kinase"/>
    <property type="match status" value="1"/>
</dbReference>
<evidence type="ECO:0000256" key="8">
    <source>
        <dbReference type="ARBA" id="ARBA00022679"/>
    </source>
</evidence>
<dbReference type="NCBIfam" id="TIGR01064">
    <property type="entry name" value="pyruv_kin"/>
    <property type="match status" value="1"/>
</dbReference>
<evidence type="ECO:0000259" key="20">
    <source>
        <dbReference type="Pfam" id="PF00391"/>
    </source>
</evidence>
<keyword evidence="11 18" id="KW-0418">Kinase</keyword>
<protein>
    <recommendedName>
        <fullName evidence="7 17">Pyruvate kinase</fullName>
        <ecNumber evidence="6 17">2.7.1.40</ecNumber>
    </recommendedName>
</protein>
<feature type="domain" description="PEP-utilising enzyme mobile" evidence="20">
    <location>
        <begin position="527"/>
        <end position="595"/>
    </location>
</feature>
<comment type="catalytic activity">
    <reaction evidence="18">
        <text>pyruvate + ATP = phosphoenolpyruvate + ADP + H(+)</text>
        <dbReference type="Rhea" id="RHEA:18157"/>
        <dbReference type="ChEBI" id="CHEBI:15361"/>
        <dbReference type="ChEBI" id="CHEBI:15378"/>
        <dbReference type="ChEBI" id="CHEBI:30616"/>
        <dbReference type="ChEBI" id="CHEBI:58702"/>
        <dbReference type="ChEBI" id="CHEBI:456216"/>
        <dbReference type="EC" id="2.7.1.40"/>
    </reaction>
</comment>
<dbReference type="InterPro" id="IPR011037">
    <property type="entry name" value="Pyrv_Knase-like_insert_dom_sf"/>
</dbReference>
<keyword evidence="8 18" id="KW-0808">Transferase</keyword>
<keyword evidence="9" id="KW-0479">Metal-binding</keyword>
<organism evidence="22 23">
    <name type="scientific">Aerococcus christensenii</name>
    <dbReference type="NCBI Taxonomy" id="87541"/>
    <lineage>
        <taxon>Bacteria</taxon>
        <taxon>Bacillati</taxon>
        <taxon>Bacillota</taxon>
        <taxon>Bacilli</taxon>
        <taxon>Lactobacillales</taxon>
        <taxon>Aerococcaceae</taxon>
        <taxon>Aerococcus</taxon>
    </lineage>
</organism>
<dbReference type="NCBIfam" id="NF004978">
    <property type="entry name" value="PRK06354.1"/>
    <property type="match status" value="1"/>
</dbReference>
<name>A0A133XSW0_9LACT</name>
<keyword evidence="12" id="KW-0067">ATP-binding</keyword>
<keyword evidence="13 18" id="KW-0460">Magnesium</keyword>
<evidence type="ECO:0000256" key="17">
    <source>
        <dbReference type="NCBIfam" id="TIGR01064"/>
    </source>
</evidence>
<evidence type="ECO:0000256" key="3">
    <source>
        <dbReference type="ARBA" id="ARBA00004997"/>
    </source>
</evidence>
<dbReference type="SUPFAM" id="SSF50800">
    <property type="entry name" value="PK beta-barrel domain-like"/>
    <property type="match status" value="1"/>
</dbReference>
<dbReference type="GO" id="GO:0016301">
    <property type="term" value="F:kinase activity"/>
    <property type="evidence" value="ECO:0007669"/>
    <property type="project" value="UniProtKB-KW"/>
</dbReference>
<evidence type="ECO:0000256" key="7">
    <source>
        <dbReference type="ARBA" id="ARBA00018587"/>
    </source>
</evidence>
<gene>
    <name evidence="22" type="ORF">HMPREF3187_01529</name>
</gene>
<evidence type="ECO:0000259" key="19">
    <source>
        <dbReference type="Pfam" id="PF00224"/>
    </source>
</evidence>
<comment type="cofactor">
    <cofactor evidence="1">
        <name>Mg(2+)</name>
        <dbReference type="ChEBI" id="CHEBI:18420"/>
    </cofactor>
</comment>
<evidence type="ECO:0000256" key="1">
    <source>
        <dbReference type="ARBA" id="ARBA00001946"/>
    </source>
</evidence>
<dbReference type="InterPro" id="IPR036637">
    <property type="entry name" value="Phosphohistidine_dom_sf"/>
</dbReference>
<dbReference type="Gene3D" id="3.40.1380.20">
    <property type="entry name" value="Pyruvate kinase, C-terminal domain"/>
    <property type="match status" value="1"/>
</dbReference>
<evidence type="ECO:0000256" key="11">
    <source>
        <dbReference type="ARBA" id="ARBA00022777"/>
    </source>
</evidence>
<evidence type="ECO:0000256" key="16">
    <source>
        <dbReference type="ARBA" id="ARBA00023317"/>
    </source>
</evidence>
<evidence type="ECO:0000256" key="15">
    <source>
        <dbReference type="ARBA" id="ARBA00023152"/>
    </source>
</evidence>
<feature type="domain" description="Pyruvate kinase barrel" evidence="19">
    <location>
        <begin position="19"/>
        <end position="343"/>
    </location>
</feature>
<comment type="caution">
    <text evidence="22">The sequence shown here is derived from an EMBL/GenBank/DDBJ whole genome shotgun (WGS) entry which is preliminary data.</text>
</comment>
<keyword evidence="10" id="KW-0547">Nucleotide-binding</keyword>
<evidence type="ECO:0000313" key="22">
    <source>
        <dbReference type="EMBL" id="KXB34028.1"/>
    </source>
</evidence>
<dbReference type="SUPFAM" id="SSF52935">
    <property type="entry name" value="PK C-terminal domain-like"/>
    <property type="match status" value="1"/>
</dbReference>
<dbReference type="GO" id="GO:0000287">
    <property type="term" value="F:magnesium ion binding"/>
    <property type="evidence" value="ECO:0007669"/>
    <property type="project" value="UniProtKB-UniRule"/>
</dbReference>
<dbReference type="GO" id="GO:0030955">
    <property type="term" value="F:potassium ion binding"/>
    <property type="evidence" value="ECO:0007669"/>
    <property type="project" value="UniProtKB-UniRule"/>
</dbReference>
<evidence type="ECO:0000256" key="6">
    <source>
        <dbReference type="ARBA" id="ARBA00012142"/>
    </source>
</evidence>
<dbReference type="GO" id="GO:0005524">
    <property type="term" value="F:ATP binding"/>
    <property type="evidence" value="ECO:0007669"/>
    <property type="project" value="UniProtKB-KW"/>
</dbReference>
<evidence type="ECO:0000256" key="10">
    <source>
        <dbReference type="ARBA" id="ARBA00022741"/>
    </source>
</evidence>
<dbReference type="InterPro" id="IPR015813">
    <property type="entry name" value="Pyrv/PenolPyrv_kinase-like_dom"/>
</dbReference>
<dbReference type="InterPro" id="IPR008279">
    <property type="entry name" value="PEP-util_enz_mobile_dom"/>
</dbReference>
<dbReference type="SUPFAM" id="SSF51621">
    <property type="entry name" value="Phosphoenolpyruvate/pyruvate domain"/>
    <property type="match status" value="1"/>
</dbReference>
<comment type="pathway">
    <text evidence="3 18">Carbohydrate degradation; glycolysis; pyruvate from D-glyceraldehyde 3-phosphate: step 5/5.</text>
</comment>
<dbReference type="GO" id="GO:0006950">
    <property type="term" value="P:response to stress"/>
    <property type="evidence" value="ECO:0007669"/>
    <property type="project" value="UniProtKB-ARBA"/>
</dbReference>
<accession>A0A133XSW0</accession>
<dbReference type="InterPro" id="IPR015793">
    <property type="entry name" value="Pyrv_Knase_brl"/>
</dbReference>
<dbReference type="AlphaFoldDB" id="A0A133XSW0"/>
<evidence type="ECO:0000256" key="14">
    <source>
        <dbReference type="ARBA" id="ARBA00022958"/>
    </source>
</evidence>
<dbReference type="InterPro" id="IPR001697">
    <property type="entry name" value="Pyr_Knase"/>
</dbReference>
<comment type="similarity">
    <text evidence="4">In the C-terminal section; belongs to the PEP-utilizing enzyme family.</text>
</comment>
<dbReference type="Pfam" id="PF00224">
    <property type="entry name" value="PK"/>
    <property type="match status" value="1"/>
</dbReference>
<keyword evidence="16 22" id="KW-0670">Pyruvate</keyword>
<dbReference type="GO" id="GO:0004743">
    <property type="term" value="F:pyruvate kinase activity"/>
    <property type="evidence" value="ECO:0007669"/>
    <property type="project" value="UniProtKB-UniRule"/>
</dbReference>
<evidence type="ECO:0000256" key="12">
    <source>
        <dbReference type="ARBA" id="ARBA00022840"/>
    </source>
</evidence>
<evidence type="ECO:0000256" key="13">
    <source>
        <dbReference type="ARBA" id="ARBA00022842"/>
    </source>
</evidence>
<dbReference type="InterPro" id="IPR015795">
    <property type="entry name" value="Pyrv_Knase_C"/>
</dbReference>
<dbReference type="STRING" id="87541.AWM71_05425"/>
<evidence type="ECO:0000256" key="2">
    <source>
        <dbReference type="ARBA" id="ARBA00001958"/>
    </source>
</evidence>
<dbReference type="Gene3D" id="3.50.30.10">
    <property type="entry name" value="Phosphohistidine domain"/>
    <property type="match status" value="1"/>
</dbReference>
<dbReference type="SUPFAM" id="SSF52009">
    <property type="entry name" value="Phosphohistidine domain"/>
    <property type="match status" value="1"/>
</dbReference>
<dbReference type="InterPro" id="IPR036918">
    <property type="entry name" value="Pyrv_Knase_C_sf"/>
</dbReference>
<dbReference type="Gene3D" id="3.20.20.60">
    <property type="entry name" value="Phosphoenolpyruvate-binding domains"/>
    <property type="match status" value="1"/>
</dbReference>
<dbReference type="Proteomes" id="UP000070422">
    <property type="component" value="Unassembled WGS sequence"/>
</dbReference>
<dbReference type="Pfam" id="PF02887">
    <property type="entry name" value="PK_C"/>
    <property type="match status" value="1"/>
</dbReference>
<reference evidence="22 23" key="1">
    <citation type="submission" date="2016-01" db="EMBL/GenBank/DDBJ databases">
        <authorList>
            <person name="Oliw E.H."/>
        </authorList>
    </citation>
    <scope>NUCLEOTIDE SEQUENCE [LARGE SCALE GENOMIC DNA]</scope>
    <source>
        <strain evidence="22 23">KA00635</strain>
    </source>
</reference>
<dbReference type="EMBL" id="LSCQ01000086">
    <property type="protein sequence ID" value="KXB34028.1"/>
    <property type="molecule type" value="Genomic_DNA"/>
</dbReference>
<feature type="domain" description="Pyruvate kinase C-terminal" evidence="21">
    <location>
        <begin position="377"/>
        <end position="489"/>
    </location>
</feature>
<dbReference type="Gene3D" id="2.40.33.10">
    <property type="entry name" value="PK beta-barrel domain-like"/>
    <property type="match status" value="1"/>
</dbReference>
<evidence type="ECO:0000313" key="23">
    <source>
        <dbReference type="Proteomes" id="UP000070422"/>
    </source>
</evidence>
<evidence type="ECO:0000256" key="4">
    <source>
        <dbReference type="ARBA" id="ARBA00006237"/>
    </source>
</evidence>
<dbReference type="NCBIfam" id="NF004491">
    <property type="entry name" value="PRK05826.1"/>
    <property type="match status" value="1"/>
</dbReference>
<comment type="similarity">
    <text evidence="5 18">Belongs to the pyruvate kinase family.</text>
</comment>
<keyword evidence="14" id="KW-0630">Potassium</keyword>
<dbReference type="EC" id="2.7.1.40" evidence="6 17"/>
<keyword evidence="15 18" id="KW-0324">Glycolysis</keyword>
<evidence type="ECO:0000256" key="9">
    <source>
        <dbReference type="ARBA" id="ARBA00022723"/>
    </source>
</evidence>
<dbReference type="PROSITE" id="PS00110">
    <property type="entry name" value="PYRUVATE_KINASE"/>
    <property type="match status" value="1"/>
</dbReference>
<dbReference type="PRINTS" id="PR01050">
    <property type="entry name" value="PYRUVTKNASE"/>
</dbReference>
<sequence>MVIGIKGEIIMAFNMKLDKKTKIVCTIGPASESKETLMELARSGMDVARMNFSHGSHEEHLARIKMVREVEREVGKRIGVLLDTKGPEIRTHDMKDHQPVLLEKGTTVRISMNQVEGTKDLISITYPELINDVKQDSHILIDDGLVDLRVTAIDFDKQEIVTEVENSGIIKDKKGVNVPGVSIGLPGITEKDEDDIRFGLENGIDFIAASFVRKAEDVLEIRKILEETGQEDVQIIPKIESQEGVENLDSILQVSDGLMVARGDLGVEIPVEMVPVYQKEMIRKCNASGKPVITATQMLDSMQRNPRPTRAEASDVANAILDGTDAIMLSGETAAGDYPIQAVQTMARIAVTTEREDKLRNQAKKVLKEYKNSDVSEAIAQSVAHTARNLNINTIVAATNSGHTARLISKYRPDAYILALTFTERQAHKLLISRGVVPMVIEKPKSTDELTLVATQTAKEYDYAKDGDLILITAGVPVGETGTTNLMKIQMIGERLIEGQGIGNSSVIGHVAKASTPEEAIQKANFNNILVLDRTDERYNEAIEKAGAVIVEHATLTGHAAVMSVNTGTPVLVNAKDAFEVLEEGQLITLDARRGRVYAGATTTI</sequence>
<dbReference type="InterPro" id="IPR040442">
    <property type="entry name" value="Pyrv_kinase-like_dom_sf"/>
</dbReference>
<dbReference type="FunFam" id="2.40.33.10:FF:000001">
    <property type="entry name" value="Pyruvate kinase"/>
    <property type="match status" value="1"/>
</dbReference>
<evidence type="ECO:0000256" key="5">
    <source>
        <dbReference type="ARBA" id="ARBA00008663"/>
    </source>
</evidence>
<comment type="cofactor">
    <cofactor evidence="2">
        <name>K(+)</name>
        <dbReference type="ChEBI" id="CHEBI:29103"/>
    </cofactor>
</comment>
<dbReference type="Pfam" id="PF00391">
    <property type="entry name" value="PEP-utilizers"/>
    <property type="match status" value="1"/>
</dbReference>
<dbReference type="InterPro" id="IPR015806">
    <property type="entry name" value="Pyrv_Knase_insert_dom_sf"/>
</dbReference>
<proteinExistence type="inferred from homology"/>
<dbReference type="PATRIC" id="fig|87541.4.peg.1517"/>
<evidence type="ECO:0000256" key="18">
    <source>
        <dbReference type="RuleBase" id="RU000504"/>
    </source>
</evidence>
<dbReference type="InterPro" id="IPR018209">
    <property type="entry name" value="Pyrv_Knase_AS"/>
</dbReference>
<evidence type="ECO:0000259" key="21">
    <source>
        <dbReference type="Pfam" id="PF02887"/>
    </source>
</evidence>
<dbReference type="PANTHER" id="PTHR11817">
    <property type="entry name" value="PYRUVATE KINASE"/>
    <property type="match status" value="1"/>
</dbReference>
<dbReference type="UniPathway" id="UPA00109">
    <property type="reaction ID" value="UER00188"/>
</dbReference>